<evidence type="ECO:0000259" key="2">
    <source>
        <dbReference type="Pfam" id="PF20434"/>
    </source>
</evidence>
<dbReference type="InterPro" id="IPR049492">
    <property type="entry name" value="BD-FAE-like_dom"/>
</dbReference>
<dbReference type="AlphaFoldDB" id="A0A7Z0AA73"/>
<proteinExistence type="predicted"/>
<organism evidence="3 4">
    <name type="scientific">Spelaeicoccus albus</name>
    <dbReference type="NCBI Taxonomy" id="1280376"/>
    <lineage>
        <taxon>Bacteria</taxon>
        <taxon>Bacillati</taxon>
        <taxon>Actinomycetota</taxon>
        <taxon>Actinomycetes</taxon>
        <taxon>Micrococcales</taxon>
        <taxon>Brevibacteriaceae</taxon>
        <taxon>Spelaeicoccus</taxon>
    </lineage>
</organism>
<name>A0A7Z0AA73_9MICO</name>
<accession>A0A7Z0AA73</accession>
<dbReference type="EMBL" id="JACBZP010000001">
    <property type="protein sequence ID" value="NYI65923.1"/>
    <property type="molecule type" value="Genomic_DNA"/>
</dbReference>
<dbReference type="RefSeq" id="WP_179424954.1">
    <property type="nucleotide sequence ID" value="NZ_JACBZP010000001.1"/>
</dbReference>
<dbReference type="PANTHER" id="PTHR48081">
    <property type="entry name" value="AB HYDROLASE SUPERFAMILY PROTEIN C4A8.06C"/>
    <property type="match status" value="1"/>
</dbReference>
<sequence>MTLRRFRYGRHPAQFAELALPAASDADPPGRRIAVVVHGGYWRSAFDASLGMPLARDLASSGWAAWNVEYRRLGAGGGWPATFIDVLAAMDMIGTWSTNVGSIGARPARIVLIGHSAGGQLAAWAARFRRVPIAGVVSQAGLLDLHAAEELALSHGAVRELMGGPSSELPAEFAAADPSRAIPLDVPVRCIHARADADVPFAQSSEFVRRSTRAGGDARLAEASGDHYTLIDPAHADWRLCVDAAVELAGSAPARE</sequence>
<dbReference type="PANTHER" id="PTHR48081:SF33">
    <property type="entry name" value="KYNURENINE FORMAMIDASE"/>
    <property type="match status" value="1"/>
</dbReference>
<keyword evidence="1" id="KW-0378">Hydrolase</keyword>
<evidence type="ECO:0000313" key="3">
    <source>
        <dbReference type="EMBL" id="NYI65923.1"/>
    </source>
</evidence>
<dbReference type="Proteomes" id="UP000539111">
    <property type="component" value="Unassembled WGS sequence"/>
</dbReference>
<gene>
    <name evidence="3" type="ORF">BJY26_000229</name>
</gene>
<evidence type="ECO:0000256" key="1">
    <source>
        <dbReference type="ARBA" id="ARBA00022801"/>
    </source>
</evidence>
<evidence type="ECO:0000313" key="4">
    <source>
        <dbReference type="Proteomes" id="UP000539111"/>
    </source>
</evidence>
<reference evidence="3 4" key="1">
    <citation type="submission" date="2020-07" db="EMBL/GenBank/DDBJ databases">
        <title>Sequencing the genomes of 1000 actinobacteria strains.</title>
        <authorList>
            <person name="Klenk H.-P."/>
        </authorList>
    </citation>
    <scope>NUCLEOTIDE SEQUENCE [LARGE SCALE GENOMIC DNA]</scope>
    <source>
        <strain evidence="3 4">DSM 26341</strain>
    </source>
</reference>
<dbReference type="SUPFAM" id="SSF53474">
    <property type="entry name" value="alpha/beta-Hydrolases"/>
    <property type="match status" value="1"/>
</dbReference>
<dbReference type="Pfam" id="PF20434">
    <property type="entry name" value="BD-FAE"/>
    <property type="match status" value="1"/>
</dbReference>
<protein>
    <submittedName>
        <fullName evidence="3">Acetyl esterase/lipase</fullName>
    </submittedName>
</protein>
<comment type="caution">
    <text evidence="3">The sequence shown here is derived from an EMBL/GenBank/DDBJ whole genome shotgun (WGS) entry which is preliminary data.</text>
</comment>
<dbReference type="InterPro" id="IPR050300">
    <property type="entry name" value="GDXG_lipolytic_enzyme"/>
</dbReference>
<dbReference type="GO" id="GO:0016787">
    <property type="term" value="F:hydrolase activity"/>
    <property type="evidence" value="ECO:0007669"/>
    <property type="project" value="UniProtKB-KW"/>
</dbReference>
<dbReference type="Gene3D" id="3.40.50.1820">
    <property type="entry name" value="alpha/beta hydrolase"/>
    <property type="match status" value="1"/>
</dbReference>
<keyword evidence="4" id="KW-1185">Reference proteome</keyword>
<feature type="domain" description="BD-FAE-like" evidence="2">
    <location>
        <begin position="31"/>
        <end position="208"/>
    </location>
</feature>
<dbReference type="InterPro" id="IPR029058">
    <property type="entry name" value="AB_hydrolase_fold"/>
</dbReference>